<dbReference type="RefSeq" id="WP_133594774.1">
    <property type="nucleotide sequence ID" value="NZ_SNVV01000028.1"/>
</dbReference>
<sequence>MSMNSSDFPLVWMNLTQEPGHDPQKDFDEFEANLRRGEPFVILNDTAPPAEEHEHSPEEKKRLALWMKKHKAELRKLVLAMIQIEPNQAKRMGYKAFAVLFAKFWGYPLLLANSREQAIEMARELLSKDGNPSR</sequence>
<accession>A0A4R6DME4</accession>
<reference evidence="1 2" key="1">
    <citation type="submission" date="2019-03" db="EMBL/GenBank/DDBJ databases">
        <title>Genomic Encyclopedia of Type Strains, Phase IV (KMG-IV): sequencing the most valuable type-strain genomes for metagenomic binning, comparative biology and taxonomic classification.</title>
        <authorList>
            <person name="Goeker M."/>
        </authorList>
    </citation>
    <scope>NUCLEOTIDE SEQUENCE [LARGE SCALE GENOMIC DNA]</scope>
    <source>
        <strain evidence="1 2">DSM 12121</strain>
    </source>
</reference>
<keyword evidence="2" id="KW-1185">Reference proteome</keyword>
<comment type="caution">
    <text evidence="1">The sequence shown here is derived from an EMBL/GenBank/DDBJ whole genome shotgun (WGS) entry which is preliminary data.</text>
</comment>
<dbReference type="EMBL" id="SNVV01000028">
    <property type="protein sequence ID" value="TDN46007.1"/>
    <property type="molecule type" value="Genomic_DNA"/>
</dbReference>
<proteinExistence type="predicted"/>
<name>A0A4R6DME4_9RHOO</name>
<evidence type="ECO:0000313" key="1">
    <source>
        <dbReference type="EMBL" id="TDN46007.1"/>
    </source>
</evidence>
<evidence type="ECO:0000313" key="2">
    <source>
        <dbReference type="Proteomes" id="UP000295129"/>
    </source>
</evidence>
<organism evidence="1 2">
    <name type="scientific">Azoarcus indigens</name>
    <dbReference type="NCBI Taxonomy" id="29545"/>
    <lineage>
        <taxon>Bacteria</taxon>
        <taxon>Pseudomonadati</taxon>
        <taxon>Pseudomonadota</taxon>
        <taxon>Betaproteobacteria</taxon>
        <taxon>Rhodocyclales</taxon>
        <taxon>Zoogloeaceae</taxon>
        <taxon>Azoarcus</taxon>
    </lineage>
</organism>
<dbReference type="Proteomes" id="UP000295129">
    <property type="component" value="Unassembled WGS sequence"/>
</dbReference>
<gene>
    <name evidence="1" type="ORF">C7389_1281</name>
</gene>
<dbReference type="AlphaFoldDB" id="A0A4R6DME4"/>
<protein>
    <submittedName>
        <fullName evidence="1">Uncharacterized protein</fullName>
    </submittedName>
</protein>
<dbReference type="OrthoDB" id="8905727at2"/>